<keyword evidence="7" id="KW-1185">Reference proteome</keyword>
<comment type="caution">
    <text evidence="6">The sequence shown here is derived from an EMBL/GenBank/DDBJ whole genome shotgun (WGS) entry which is preliminary data.</text>
</comment>
<feature type="binding site" evidence="3">
    <location>
        <position position="151"/>
    </location>
    <ligand>
        <name>ATP</name>
        <dbReference type="ChEBI" id="CHEBI:30616"/>
    </ligand>
</feature>
<dbReference type="InterPro" id="IPR017441">
    <property type="entry name" value="Protein_kinase_ATP_BS"/>
</dbReference>
<dbReference type="OrthoDB" id="4062651at2759"/>
<dbReference type="SUPFAM" id="SSF56112">
    <property type="entry name" value="Protein kinase-like (PK-like)"/>
    <property type="match status" value="1"/>
</dbReference>
<feature type="compositionally biased region" description="Basic and acidic residues" evidence="4">
    <location>
        <begin position="606"/>
        <end position="615"/>
    </location>
</feature>
<feature type="compositionally biased region" description="Low complexity" evidence="4">
    <location>
        <begin position="619"/>
        <end position="654"/>
    </location>
</feature>
<evidence type="ECO:0000256" key="4">
    <source>
        <dbReference type="SAM" id="MobiDB-lite"/>
    </source>
</evidence>
<feature type="compositionally biased region" description="Polar residues" evidence="4">
    <location>
        <begin position="582"/>
        <end position="601"/>
    </location>
</feature>
<feature type="compositionally biased region" description="Acidic residues" evidence="4">
    <location>
        <begin position="695"/>
        <end position="704"/>
    </location>
</feature>
<keyword evidence="6" id="KW-0418">Kinase</keyword>
<keyword evidence="1 3" id="KW-0547">Nucleotide-binding</keyword>
<feature type="region of interest" description="Disordered" evidence="4">
    <location>
        <begin position="1"/>
        <end position="79"/>
    </location>
</feature>
<dbReference type="GO" id="GO:0005737">
    <property type="term" value="C:cytoplasm"/>
    <property type="evidence" value="ECO:0007669"/>
    <property type="project" value="TreeGrafter"/>
</dbReference>
<dbReference type="Pfam" id="PF00069">
    <property type="entry name" value="Pkinase"/>
    <property type="match status" value="2"/>
</dbReference>
<feature type="compositionally biased region" description="Basic and acidic residues" evidence="4">
    <location>
        <begin position="21"/>
        <end position="30"/>
    </location>
</feature>
<feature type="compositionally biased region" description="Polar residues" evidence="4">
    <location>
        <begin position="1"/>
        <end position="15"/>
    </location>
</feature>
<dbReference type="InterPro" id="IPR011009">
    <property type="entry name" value="Kinase-like_dom_sf"/>
</dbReference>
<feature type="region of interest" description="Disordered" evidence="4">
    <location>
        <begin position="450"/>
        <end position="769"/>
    </location>
</feature>
<dbReference type="EMBL" id="VDMD01000014">
    <property type="protein sequence ID" value="TRM62128.1"/>
    <property type="molecule type" value="Genomic_DNA"/>
</dbReference>
<protein>
    <submittedName>
        <fullName evidence="6">Kinase-like domain-containing protein</fullName>
    </submittedName>
</protein>
<dbReference type="GO" id="GO:0005524">
    <property type="term" value="F:ATP binding"/>
    <property type="evidence" value="ECO:0007669"/>
    <property type="project" value="UniProtKB-UniRule"/>
</dbReference>
<feature type="region of interest" description="Disordered" evidence="4">
    <location>
        <begin position="277"/>
        <end position="300"/>
    </location>
</feature>
<gene>
    <name evidence="6" type="ORF">BD626DRAFT_499998</name>
</gene>
<dbReference type="Proteomes" id="UP000320762">
    <property type="component" value="Unassembled WGS sequence"/>
</dbReference>
<dbReference type="GO" id="GO:0035556">
    <property type="term" value="P:intracellular signal transduction"/>
    <property type="evidence" value="ECO:0007669"/>
    <property type="project" value="TreeGrafter"/>
</dbReference>
<feature type="compositionally biased region" description="Basic and acidic residues" evidence="4">
    <location>
        <begin position="746"/>
        <end position="769"/>
    </location>
</feature>
<dbReference type="PANTHER" id="PTHR24346">
    <property type="entry name" value="MAP/MICROTUBULE AFFINITY-REGULATING KINASE"/>
    <property type="match status" value="1"/>
</dbReference>
<accession>A0A550CBE8</accession>
<dbReference type="InterPro" id="IPR008271">
    <property type="entry name" value="Ser/Thr_kinase_AS"/>
</dbReference>
<feature type="compositionally biased region" description="Basic and acidic residues" evidence="4">
    <location>
        <begin position="662"/>
        <end position="684"/>
    </location>
</feature>
<evidence type="ECO:0000256" key="2">
    <source>
        <dbReference type="ARBA" id="ARBA00022840"/>
    </source>
</evidence>
<evidence type="ECO:0000313" key="6">
    <source>
        <dbReference type="EMBL" id="TRM62128.1"/>
    </source>
</evidence>
<feature type="compositionally biased region" description="Basic and acidic residues" evidence="4">
    <location>
        <begin position="535"/>
        <end position="561"/>
    </location>
</feature>
<dbReference type="Gene3D" id="1.10.510.10">
    <property type="entry name" value="Transferase(Phosphotransferase) domain 1"/>
    <property type="match status" value="2"/>
</dbReference>
<organism evidence="6 7">
    <name type="scientific">Schizophyllum amplum</name>
    <dbReference type="NCBI Taxonomy" id="97359"/>
    <lineage>
        <taxon>Eukaryota</taxon>
        <taxon>Fungi</taxon>
        <taxon>Dikarya</taxon>
        <taxon>Basidiomycota</taxon>
        <taxon>Agaricomycotina</taxon>
        <taxon>Agaricomycetes</taxon>
        <taxon>Agaricomycetidae</taxon>
        <taxon>Agaricales</taxon>
        <taxon>Schizophyllaceae</taxon>
        <taxon>Schizophyllum</taxon>
    </lineage>
</organism>
<evidence type="ECO:0000256" key="3">
    <source>
        <dbReference type="PROSITE-ProRule" id="PRU10141"/>
    </source>
</evidence>
<evidence type="ECO:0000313" key="7">
    <source>
        <dbReference type="Proteomes" id="UP000320762"/>
    </source>
</evidence>
<dbReference type="GO" id="GO:0004674">
    <property type="term" value="F:protein serine/threonine kinase activity"/>
    <property type="evidence" value="ECO:0007669"/>
    <property type="project" value="TreeGrafter"/>
</dbReference>
<feature type="compositionally biased region" description="Basic and acidic residues" evidence="4">
    <location>
        <begin position="462"/>
        <end position="490"/>
    </location>
</feature>
<dbReference type="PROSITE" id="PS00107">
    <property type="entry name" value="PROTEIN_KINASE_ATP"/>
    <property type="match status" value="1"/>
</dbReference>
<dbReference type="PROSITE" id="PS50011">
    <property type="entry name" value="PROTEIN_KINASE_DOM"/>
    <property type="match status" value="1"/>
</dbReference>
<dbReference type="AlphaFoldDB" id="A0A550CBE8"/>
<proteinExistence type="predicted"/>
<reference evidence="6 7" key="1">
    <citation type="journal article" date="2019" name="New Phytol.">
        <title>Comparative genomics reveals unique wood-decay strategies and fruiting body development in the Schizophyllaceae.</title>
        <authorList>
            <person name="Almasi E."/>
            <person name="Sahu N."/>
            <person name="Krizsan K."/>
            <person name="Balint B."/>
            <person name="Kovacs G.M."/>
            <person name="Kiss B."/>
            <person name="Cseklye J."/>
            <person name="Drula E."/>
            <person name="Henrissat B."/>
            <person name="Nagy I."/>
            <person name="Chovatia M."/>
            <person name="Adam C."/>
            <person name="LaButti K."/>
            <person name="Lipzen A."/>
            <person name="Riley R."/>
            <person name="Grigoriev I.V."/>
            <person name="Nagy L.G."/>
        </authorList>
    </citation>
    <scope>NUCLEOTIDE SEQUENCE [LARGE SCALE GENOMIC DNA]</scope>
    <source>
        <strain evidence="6 7">NL-1724</strain>
    </source>
</reference>
<dbReference type="STRING" id="97359.A0A550CBE8"/>
<dbReference type="SMART" id="SM00220">
    <property type="entry name" value="S_TKc"/>
    <property type="match status" value="1"/>
</dbReference>
<dbReference type="InterPro" id="IPR000719">
    <property type="entry name" value="Prot_kinase_dom"/>
</dbReference>
<evidence type="ECO:0000259" key="5">
    <source>
        <dbReference type="PROSITE" id="PS50011"/>
    </source>
</evidence>
<dbReference type="PANTHER" id="PTHR24346:SF76">
    <property type="entry name" value="NON-SPECIFIC SERINE_THREONINE PROTEIN KINASE"/>
    <property type="match status" value="1"/>
</dbReference>
<dbReference type="PROSITE" id="PS00108">
    <property type="entry name" value="PROTEIN_KINASE_ST"/>
    <property type="match status" value="1"/>
</dbReference>
<sequence length="769" mass="84286">MQSRDFLNSSPSANSFFDIFNRPEADDPPRGRPLTPIEIGQRGNGIDGHAFSEPKPIQAASPSTEADGADDLGNSVDVQPASYTEGEDYVRSPAAMFLSSFSPMANTVVPLEPDAEGAVVGGYTLSGVIGYGGFSTIRKAFSRSGSLVAIKIVRRDDVQKQHNPAQARRQLSREAETWATLSHEHVLPLFSVERSASADFFITAFCPAGSLFDILKRDGRPALPQDDAGVMFRQVVRGLRYLHETARLVHRDMKLENVLVDEMGVCRISDFGSARRIGEPLQPEEDEASEPGRPNLPSAVKPGMFHRTSSLAYPTAKQVPLHLSLKRHQGPRQHRNSTASGGRSMGHFFADGSLPYAAPELLLPPPSGTPLLADPSQDIWAVGVMLYAMLAGRLPFTDQFEPRLQMKIIHGTYQLPLGIGSRAERVLQGCLERSVEARWTVETLDEDAWGVGWGDNESEEQTIGRDVDERQRGYETEHIRRRTPSRDGSRRSSLGRHRTPSPRPAHASACIPEEQEVYYAPTFHDSPTSATFKRQLRDRTTPRDRSMSPTPVRERGRKGEVAPRVSALSRSRPREFDDVPSADQNSVSPVCTRNASQSRSVSRPRGSRDLGHTLARDYSTSCSPPSGPTMSSSISSALSGLTRSSSISSGSLPRSHSRGRWTGREQVIEEGYARDSPYDGRWSTHIEAAGAGDPFVEEPMPDVAEDAHAEFPRRGRRKASPYAPYRRASNGSLDSEGLQGRRGSSAKRDGSLVGGRREGSSSATRRREG</sequence>
<feature type="domain" description="Protein kinase" evidence="5">
    <location>
        <begin position="123"/>
        <end position="450"/>
    </location>
</feature>
<keyword evidence="2 3" id="KW-0067">ATP-binding</keyword>
<name>A0A550CBE8_9AGAR</name>
<keyword evidence="6" id="KW-0808">Transferase</keyword>
<evidence type="ECO:0000256" key="1">
    <source>
        <dbReference type="ARBA" id="ARBA00022741"/>
    </source>
</evidence>
<dbReference type="GO" id="GO:0000226">
    <property type="term" value="P:microtubule cytoskeleton organization"/>
    <property type="evidence" value="ECO:0007669"/>
    <property type="project" value="TreeGrafter"/>
</dbReference>